<sequence>MVATVSLNVVQTLLNAIKNLCDSAQSGRRDGPLVKHLAPTNGDAGQPIFPTHEGGPYYVFNSGVFQKQRGDPDNKLANLAQFDHQVVRVGTIVAATMTLLVLTPWVQLPSLIVFGNTDAADDSDNVVDGENDSADENEVRRKKARQLIRPKVSREDRHLVLIRSMKVRWNTTLAVLERAQVLHQAFDVFRAAERSYRKGKEGSPGPQQRMGDVVWELGVAKLIRALDV</sequence>
<evidence type="ECO:0000313" key="2">
    <source>
        <dbReference type="EMBL" id="KAJ7764094.1"/>
    </source>
</evidence>
<dbReference type="AlphaFoldDB" id="A0AAD7NJ20"/>
<name>A0AAD7NJ20_9AGAR</name>
<dbReference type="Proteomes" id="UP001215280">
    <property type="component" value="Unassembled WGS sequence"/>
</dbReference>
<evidence type="ECO:0000313" key="3">
    <source>
        <dbReference type="Proteomes" id="UP001215280"/>
    </source>
</evidence>
<accession>A0AAD7NJ20</accession>
<evidence type="ECO:0000256" key="1">
    <source>
        <dbReference type="SAM" id="MobiDB-lite"/>
    </source>
</evidence>
<gene>
    <name evidence="2" type="ORF">DFH07DRAFT_770501</name>
</gene>
<protein>
    <submittedName>
        <fullName evidence="2">Uncharacterized protein</fullName>
    </submittedName>
</protein>
<feature type="region of interest" description="Disordered" evidence="1">
    <location>
        <begin position="123"/>
        <end position="143"/>
    </location>
</feature>
<proteinExistence type="predicted"/>
<keyword evidence="3" id="KW-1185">Reference proteome</keyword>
<organism evidence="2 3">
    <name type="scientific">Mycena maculata</name>
    <dbReference type="NCBI Taxonomy" id="230809"/>
    <lineage>
        <taxon>Eukaryota</taxon>
        <taxon>Fungi</taxon>
        <taxon>Dikarya</taxon>
        <taxon>Basidiomycota</taxon>
        <taxon>Agaricomycotina</taxon>
        <taxon>Agaricomycetes</taxon>
        <taxon>Agaricomycetidae</taxon>
        <taxon>Agaricales</taxon>
        <taxon>Marasmiineae</taxon>
        <taxon>Mycenaceae</taxon>
        <taxon>Mycena</taxon>
    </lineage>
</organism>
<comment type="caution">
    <text evidence="2">The sequence shown here is derived from an EMBL/GenBank/DDBJ whole genome shotgun (WGS) entry which is preliminary data.</text>
</comment>
<reference evidence="2" key="1">
    <citation type="submission" date="2023-03" db="EMBL/GenBank/DDBJ databases">
        <title>Massive genome expansion in bonnet fungi (Mycena s.s.) driven by repeated elements and novel gene families across ecological guilds.</title>
        <authorList>
            <consortium name="Lawrence Berkeley National Laboratory"/>
            <person name="Harder C.B."/>
            <person name="Miyauchi S."/>
            <person name="Viragh M."/>
            <person name="Kuo A."/>
            <person name="Thoen E."/>
            <person name="Andreopoulos B."/>
            <person name="Lu D."/>
            <person name="Skrede I."/>
            <person name="Drula E."/>
            <person name="Henrissat B."/>
            <person name="Morin E."/>
            <person name="Kohler A."/>
            <person name="Barry K."/>
            <person name="LaButti K."/>
            <person name="Morin E."/>
            <person name="Salamov A."/>
            <person name="Lipzen A."/>
            <person name="Mereny Z."/>
            <person name="Hegedus B."/>
            <person name="Baldrian P."/>
            <person name="Stursova M."/>
            <person name="Weitz H."/>
            <person name="Taylor A."/>
            <person name="Grigoriev I.V."/>
            <person name="Nagy L.G."/>
            <person name="Martin F."/>
            <person name="Kauserud H."/>
        </authorList>
    </citation>
    <scope>NUCLEOTIDE SEQUENCE</scope>
    <source>
        <strain evidence="2">CBHHK188m</strain>
    </source>
</reference>
<feature type="compositionally biased region" description="Acidic residues" evidence="1">
    <location>
        <begin position="123"/>
        <end position="136"/>
    </location>
</feature>
<dbReference type="EMBL" id="JARJLG010000038">
    <property type="protein sequence ID" value="KAJ7764094.1"/>
    <property type="molecule type" value="Genomic_DNA"/>
</dbReference>